<gene>
    <name evidence="2" type="ORF">SAMN02745704_00295</name>
</gene>
<keyword evidence="1" id="KW-0472">Membrane</keyword>
<name>A0A1T4W4E6_9BACT</name>
<dbReference type="EMBL" id="FUYC01000001">
    <property type="protein sequence ID" value="SKA72126.1"/>
    <property type="molecule type" value="Genomic_DNA"/>
</dbReference>
<dbReference type="Proteomes" id="UP000190027">
    <property type="component" value="Unassembled WGS sequence"/>
</dbReference>
<proteinExistence type="predicted"/>
<dbReference type="Pfam" id="PF16149">
    <property type="entry name" value="DUF4857"/>
    <property type="match status" value="1"/>
</dbReference>
<dbReference type="STRING" id="1121449.SAMN02745704_00295"/>
<sequence>MVRLSRYSLIAAAVVLLAVYVPKVVTMAFGEREPKTHLFYSPVSEKFVWREKLRHPEGNGKEALHHAQFVRMDQDGKRFTREEFEQLLPFIYYKNMDIWGLLPLHLKGQVFGKQTIRRERQVMELTPRQVPGNAPGEMIWPLLESVPGRARLVFPEDRFRINARMEFINADDNRVDEALSRRFTTALSEAGFTFPAKLVAGRPTILKPFDAGVFLVDAEDAVFHLRRVEGVPHVVRTPIAPELGVRAIKVSENARREYLGLVLTRDDRLWLLGYDDYAMIPLPLEGYDPERMDFKLLVNPLYRTAVYSDETTIQAVVMDREHQVLARYQHTMSRAEPTLANTLLQSATPFGIAFDTLEDGFLRFSPDWHWQAGLSGTGVALALFMLSLLVRRRPFCSAIWDAAVILGTGIYGLLAVLLIPDESC</sequence>
<accession>A0A1T4W4E6</accession>
<evidence type="ECO:0000256" key="1">
    <source>
        <dbReference type="SAM" id="Phobius"/>
    </source>
</evidence>
<evidence type="ECO:0000313" key="2">
    <source>
        <dbReference type="EMBL" id="SKA72126.1"/>
    </source>
</evidence>
<feature type="transmembrane region" description="Helical" evidence="1">
    <location>
        <begin position="402"/>
        <end position="419"/>
    </location>
</feature>
<keyword evidence="1" id="KW-1133">Transmembrane helix</keyword>
<dbReference type="AlphaFoldDB" id="A0A1T4W4E6"/>
<organism evidence="2 3">
    <name type="scientific">Paucidesulfovibrio gracilis DSM 16080</name>
    <dbReference type="NCBI Taxonomy" id="1121449"/>
    <lineage>
        <taxon>Bacteria</taxon>
        <taxon>Pseudomonadati</taxon>
        <taxon>Thermodesulfobacteriota</taxon>
        <taxon>Desulfovibrionia</taxon>
        <taxon>Desulfovibrionales</taxon>
        <taxon>Desulfovibrionaceae</taxon>
        <taxon>Paucidesulfovibrio</taxon>
    </lineage>
</organism>
<protein>
    <recommendedName>
        <fullName evidence="4">DUF4857 domain-containing protein</fullName>
    </recommendedName>
</protein>
<dbReference type="RefSeq" id="WP_078715870.1">
    <property type="nucleotide sequence ID" value="NZ_FUYC01000001.1"/>
</dbReference>
<feature type="transmembrane region" description="Helical" evidence="1">
    <location>
        <begin position="368"/>
        <end position="390"/>
    </location>
</feature>
<reference evidence="2 3" key="1">
    <citation type="submission" date="2017-02" db="EMBL/GenBank/DDBJ databases">
        <authorList>
            <person name="Peterson S.W."/>
        </authorList>
    </citation>
    <scope>NUCLEOTIDE SEQUENCE [LARGE SCALE GENOMIC DNA]</scope>
    <source>
        <strain evidence="2 3">DSM 16080</strain>
    </source>
</reference>
<evidence type="ECO:0000313" key="3">
    <source>
        <dbReference type="Proteomes" id="UP000190027"/>
    </source>
</evidence>
<dbReference type="OrthoDB" id="5365245at2"/>
<keyword evidence="1" id="KW-0812">Transmembrane</keyword>
<dbReference type="InterPro" id="IPR032333">
    <property type="entry name" value="DUF4857"/>
</dbReference>
<evidence type="ECO:0008006" key="4">
    <source>
        <dbReference type="Google" id="ProtNLM"/>
    </source>
</evidence>
<keyword evidence="3" id="KW-1185">Reference proteome</keyword>